<evidence type="ECO:0000313" key="2">
    <source>
        <dbReference type="EMBL" id="PZX91998.1"/>
    </source>
</evidence>
<dbReference type="Proteomes" id="UP000249177">
    <property type="component" value="Unassembled WGS sequence"/>
</dbReference>
<dbReference type="GO" id="GO:0046872">
    <property type="term" value="F:metal ion binding"/>
    <property type="evidence" value="ECO:0007669"/>
    <property type="project" value="InterPro"/>
</dbReference>
<dbReference type="InterPro" id="IPR036163">
    <property type="entry name" value="HMA_dom_sf"/>
</dbReference>
<evidence type="ECO:0000259" key="1">
    <source>
        <dbReference type="PROSITE" id="PS50846"/>
    </source>
</evidence>
<dbReference type="PROSITE" id="PS50846">
    <property type="entry name" value="HMA_2"/>
    <property type="match status" value="1"/>
</dbReference>
<evidence type="ECO:0000313" key="3">
    <source>
        <dbReference type="Proteomes" id="UP000249177"/>
    </source>
</evidence>
<comment type="caution">
    <text evidence="2">The sequence shown here is derived from an EMBL/GenBank/DDBJ whole genome shotgun (WGS) entry which is preliminary data.</text>
</comment>
<dbReference type="Gene3D" id="3.30.70.100">
    <property type="match status" value="1"/>
</dbReference>
<protein>
    <recommendedName>
        <fullName evidence="1">HMA domain-containing protein</fullName>
    </recommendedName>
</protein>
<dbReference type="InterPro" id="IPR006121">
    <property type="entry name" value="HMA_dom"/>
</dbReference>
<dbReference type="OrthoDB" id="677920at2"/>
<sequence length="78" mass="8518">MNTNLNEKETTFYFKTNIKCGGCVATVTPFLNAVKGISLWSVDTENNDKILSVTSNGNIESEIIDAVQKAGYKIEAVD</sequence>
<dbReference type="AlphaFoldDB" id="A0A2W7TPM1"/>
<feature type="domain" description="HMA" evidence="1">
    <location>
        <begin position="9"/>
        <end position="75"/>
    </location>
</feature>
<dbReference type="RefSeq" id="WP_111411493.1">
    <property type="nucleotide sequence ID" value="NZ_QKXH01000014.1"/>
</dbReference>
<proteinExistence type="predicted"/>
<name>A0A2W7TPM1_9FLAO</name>
<gene>
    <name evidence="2" type="ORF">DOS84_18055</name>
</gene>
<dbReference type="SUPFAM" id="SSF55008">
    <property type="entry name" value="HMA, heavy metal-associated domain"/>
    <property type="match status" value="1"/>
</dbReference>
<organism evidence="2 3">
    <name type="scientific">Flavobacterium aquariorum</name>
    <dbReference type="NCBI Taxonomy" id="2217670"/>
    <lineage>
        <taxon>Bacteria</taxon>
        <taxon>Pseudomonadati</taxon>
        <taxon>Bacteroidota</taxon>
        <taxon>Flavobacteriia</taxon>
        <taxon>Flavobacteriales</taxon>
        <taxon>Flavobacteriaceae</taxon>
        <taxon>Flavobacterium</taxon>
    </lineage>
</organism>
<dbReference type="Pfam" id="PF00403">
    <property type="entry name" value="HMA"/>
    <property type="match status" value="1"/>
</dbReference>
<dbReference type="EMBL" id="QKXH01000014">
    <property type="protein sequence ID" value="PZX91998.1"/>
    <property type="molecule type" value="Genomic_DNA"/>
</dbReference>
<accession>A0A2W7TPM1</accession>
<dbReference type="CDD" id="cd00371">
    <property type="entry name" value="HMA"/>
    <property type="match status" value="1"/>
</dbReference>
<keyword evidence="3" id="KW-1185">Reference proteome</keyword>
<reference evidence="2 3" key="1">
    <citation type="submission" date="2018-06" db="EMBL/GenBank/DDBJ databases">
        <title>Flavobacterium sp IMCC34762, genome.</title>
        <authorList>
            <person name="Joung Y."/>
            <person name="Cho J."/>
            <person name="Song J."/>
        </authorList>
    </citation>
    <scope>NUCLEOTIDE SEQUENCE [LARGE SCALE GENOMIC DNA]</scope>
    <source>
        <strain evidence="2 3">IMCC34762</strain>
    </source>
</reference>